<name>A0A1I7SUD3_BURXY</name>
<evidence type="ECO:0000313" key="10">
    <source>
        <dbReference type="Proteomes" id="UP000659654"/>
    </source>
</evidence>
<feature type="region of interest" description="Disordered" evidence="6">
    <location>
        <begin position="1"/>
        <end position="45"/>
    </location>
</feature>
<evidence type="ECO:0000256" key="5">
    <source>
        <dbReference type="PROSITE-ProRule" id="PRU00176"/>
    </source>
</evidence>
<dbReference type="InterPro" id="IPR000504">
    <property type="entry name" value="RRM_dom"/>
</dbReference>
<feature type="compositionally biased region" description="Polar residues" evidence="6">
    <location>
        <begin position="243"/>
        <end position="255"/>
    </location>
</feature>
<organism evidence="9 11">
    <name type="scientific">Bursaphelenchus xylophilus</name>
    <name type="common">Pinewood nematode worm</name>
    <name type="synonym">Aphelenchoides xylophilus</name>
    <dbReference type="NCBI Taxonomy" id="6326"/>
    <lineage>
        <taxon>Eukaryota</taxon>
        <taxon>Metazoa</taxon>
        <taxon>Ecdysozoa</taxon>
        <taxon>Nematoda</taxon>
        <taxon>Chromadorea</taxon>
        <taxon>Rhabditida</taxon>
        <taxon>Tylenchina</taxon>
        <taxon>Tylenchomorpha</taxon>
        <taxon>Aphelenchoidea</taxon>
        <taxon>Aphelenchoididae</taxon>
        <taxon>Bursaphelenchus</taxon>
    </lineage>
</organism>
<feature type="region of interest" description="Disordered" evidence="6">
    <location>
        <begin position="310"/>
        <end position="339"/>
    </location>
</feature>
<protein>
    <recommendedName>
        <fullName evidence="4">Protein alan shepard</fullName>
    </recommendedName>
</protein>
<dbReference type="GO" id="GO:0003723">
    <property type="term" value="F:RNA binding"/>
    <property type="evidence" value="ECO:0007669"/>
    <property type="project" value="UniProtKB-UniRule"/>
</dbReference>
<dbReference type="Proteomes" id="UP000095284">
    <property type="component" value="Unplaced"/>
</dbReference>
<feature type="compositionally biased region" description="Polar residues" evidence="6">
    <location>
        <begin position="310"/>
        <end position="322"/>
    </location>
</feature>
<feature type="region of interest" description="Disordered" evidence="6">
    <location>
        <begin position="424"/>
        <end position="463"/>
    </location>
</feature>
<feature type="domain" description="RRM" evidence="7">
    <location>
        <begin position="139"/>
        <end position="218"/>
    </location>
</feature>
<feature type="compositionally biased region" description="Low complexity" evidence="6">
    <location>
        <begin position="424"/>
        <end position="435"/>
    </location>
</feature>
<evidence type="ECO:0000313" key="11">
    <source>
        <dbReference type="WBParaSite" id="BXY_1665500.1"/>
    </source>
</evidence>
<dbReference type="InterPro" id="IPR035979">
    <property type="entry name" value="RBD_domain_sf"/>
</dbReference>
<keyword evidence="10" id="KW-1185">Reference proteome</keyword>
<dbReference type="SMR" id="A0A1I7SUD3"/>
<dbReference type="EMBL" id="CAJFCV020000003">
    <property type="protein sequence ID" value="CAG9107267.1"/>
    <property type="molecule type" value="Genomic_DNA"/>
</dbReference>
<dbReference type="Pfam" id="PF00076">
    <property type="entry name" value="RRM_1"/>
    <property type="match status" value="2"/>
</dbReference>
<keyword evidence="2 5" id="KW-0694">RNA-binding</keyword>
<keyword evidence="1" id="KW-0677">Repeat</keyword>
<evidence type="ECO:0000313" key="9">
    <source>
        <dbReference type="Proteomes" id="UP000095284"/>
    </source>
</evidence>
<evidence type="ECO:0000256" key="1">
    <source>
        <dbReference type="ARBA" id="ARBA00022737"/>
    </source>
</evidence>
<reference evidence="8" key="2">
    <citation type="submission" date="2020-09" db="EMBL/GenBank/DDBJ databases">
        <authorList>
            <person name="Kikuchi T."/>
        </authorList>
    </citation>
    <scope>NUCLEOTIDE SEQUENCE</scope>
    <source>
        <strain evidence="8">Ka4C1</strain>
    </source>
</reference>
<dbReference type="SUPFAM" id="SSF54928">
    <property type="entry name" value="RNA-binding domain, RBD"/>
    <property type="match status" value="1"/>
</dbReference>
<dbReference type="Proteomes" id="UP000582659">
    <property type="component" value="Unassembled WGS sequence"/>
</dbReference>
<dbReference type="PROSITE" id="PS50102">
    <property type="entry name" value="RRM"/>
    <property type="match status" value="2"/>
</dbReference>
<evidence type="ECO:0000256" key="4">
    <source>
        <dbReference type="ARBA" id="ARBA00039536"/>
    </source>
</evidence>
<reference evidence="11" key="1">
    <citation type="submission" date="2016-11" db="UniProtKB">
        <authorList>
            <consortium name="WormBaseParasite"/>
        </authorList>
    </citation>
    <scope>IDENTIFICATION</scope>
</reference>
<dbReference type="Proteomes" id="UP000659654">
    <property type="component" value="Unassembled WGS sequence"/>
</dbReference>
<gene>
    <name evidence="8" type="ORF">BXYJ_LOCUS6382</name>
</gene>
<dbReference type="WBParaSite" id="BXY_1665500.1">
    <property type="protein sequence ID" value="BXY_1665500.1"/>
    <property type="gene ID" value="BXY_1665500"/>
</dbReference>
<dbReference type="EMBL" id="CAJFDI010000003">
    <property type="protein sequence ID" value="CAD5220845.1"/>
    <property type="molecule type" value="Genomic_DNA"/>
</dbReference>
<dbReference type="SMART" id="SM00360">
    <property type="entry name" value="RRM"/>
    <property type="match status" value="2"/>
</dbReference>
<dbReference type="PANTHER" id="PTHR24012">
    <property type="entry name" value="RNA BINDING PROTEIN"/>
    <property type="match status" value="1"/>
</dbReference>
<dbReference type="GO" id="GO:1990904">
    <property type="term" value="C:ribonucleoprotein complex"/>
    <property type="evidence" value="ECO:0007669"/>
    <property type="project" value="InterPro"/>
</dbReference>
<feature type="domain" description="RRM" evidence="7">
    <location>
        <begin position="48"/>
        <end position="122"/>
    </location>
</feature>
<proteinExistence type="predicted"/>
<evidence type="ECO:0000259" key="7">
    <source>
        <dbReference type="PROSITE" id="PS50102"/>
    </source>
</evidence>
<comment type="function">
    <text evidence="3">Has a role in the perception of gravity.</text>
</comment>
<dbReference type="eggNOG" id="KOG4733">
    <property type="taxonomic scope" value="Eukaryota"/>
</dbReference>
<accession>A0A1I7SUD3</accession>
<dbReference type="AlphaFoldDB" id="A0A1I7SUD3"/>
<dbReference type="InterPro" id="IPR002343">
    <property type="entry name" value="Hud_Sxl_RNA"/>
</dbReference>
<feature type="compositionally biased region" description="Polar residues" evidence="6">
    <location>
        <begin position="436"/>
        <end position="453"/>
    </location>
</feature>
<evidence type="ECO:0000313" key="8">
    <source>
        <dbReference type="EMBL" id="CAD5220845.1"/>
    </source>
</evidence>
<dbReference type="OrthoDB" id="271725at2759"/>
<dbReference type="InterPro" id="IPR012677">
    <property type="entry name" value="Nucleotide-bd_a/b_plait_sf"/>
</dbReference>
<dbReference type="Gene3D" id="3.30.70.330">
    <property type="match status" value="2"/>
</dbReference>
<dbReference type="PRINTS" id="PR00961">
    <property type="entry name" value="HUDSXLRNA"/>
</dbReference>
<sequence length="463" mass="51563">MSRESVSPRGKGQASTPANGGYGDGQGDGFTESQRASRRRRDTDMSKTNIYIRGLTPSCVPEELFNLCQKYGNITSTKAVVDQDTKKCKGYGFVAFEDPESAARAIDGINKEGRYQAQIAKEIRPRPERTFPHAVQDPTNLYIANLPKDFEEVNIRDLFSRHGVVISTRVLRFDDGSSRCVGFARMDSKETCEFIINRYHGKPLEGHTENLVVKLADSGSRRSKPPPPPPNTGMGDQSGIGHWQSTPPYNSYSEEEQSVLSPSYYQGNGVAYSPPGGQFVPFYQVFEPQLGTYPQYPTQLPVNMYASPVYSQGPQSPLNQTPPQRPPVSGSGPIIYSPPQNIDYYPQKEAYKFNQPFYPYPYGQVVPQNAQQDPQQYVQSNFQPQEGASSVPYITSPYMMDNTGQFVYGQSPPQHLHHLQQTHIQQLQAQQQQPQGSNESSLEQEVSNLNINKDSAPEASPNA</sequence>
<feature type="region of interest" description="Disordered" evidence="6">
    <location>
        <begin position="216"/>
        <end position="255"/>
    </location>
</feature>
<evidence type="ECO:0000256" key="3">
    <source>
        <dbReference type="ARBA" id="ARBA00037469"/>
    </source>
</evidence>
<evidence type="ECO:0000256" key="2">
    <source>
        <dbReference type="ARBA" id="ARBA00022884"/>
    </source>
</evidence>
<evidence type="ECO:0000256" key="6">
    <source>
        <dbReference type="SAM" id="MobiDB-lite"/>
    </source>
</evidence>